<dbReference type="PANTHER" id="PTHR23514">
    <property type="entry name" value="BYPASS OF STOP CODON PROTEIN 6"/>
    <property type="match status" value="1"/>
</dbReference>
<keyword evidence="3 5" id="KW-1133">Transmembrane helix</keyword>
<feature type="transmembrane region" description="Helical" evidence="5">
    <location>
        <begin position="31"/>
        <end position="49"/>
    </location>
</feature>
<dbReference type="GO" id="GO:0022857">
    <property type="term" value="F:transmembrane transporter activity"/>
    <property type="evidence" value="ECO:0007669"/>
    <property type="project" value="InterPro"/>
</dbReference>
<evidence type="ECO:0000256" key="5">
    <source>
        <dbReference type="SAM" id="Phobius"/>
    </source>
</evidence>
<dbReference type="InterPro" id="IPR011701">
    <property type="entry name" value="MFS"/>
</dbReference>
<feature type="non-terminal residue" evidence="7">
    <location>
        <position position="171"/>
    </location>
</feature>
<evidence type="ECO:0000259" key="6">
    <source>
        <dbReference type="PROSITE" id="PS50850"/>
    </source>
</evidence>
<dbReference type="Proteomes" id="UP000035963">
    <property type="component" value="Unassembled WGS sequence"/>
</dbReference>
<dbReference type="InterPro" id="IPR020846">
    <property type="entry name" value="MFS_dom"/>
</dbReference>
<dbReference type="Gene3D" id="1.20.1250.20">
    <property type="entry name" value="MFS general substrate transporter like domains"/>
    <property type="match status" value="1"/>
</dbReference>
<dbReference type="SUPFAM" id="SSF103473">
    <property type="entry name" value="MFS general substrate transporter"/>
    <property type="match status" value="1"/>
</dbReference>
<dbReference type="InterPro" id="IPR036259">
    <property type="entry name" value="MFS_trans_sf"/>
</dbReference>
<dbReference type="GO" id="GO:0016020">
    <property type="term" value="C:membrane"/>
    <property type="evidence" value="ECO:0007669"/>
    <property type="project" value="UniProtKB-SubCell"/>
</dbReference>
<feature type="domain" description="Major facilitator superfamily (MFS) profile" evidence="6">
    <location>
        <begin position="31"/>
        <end position="171"/>
    </location>
</feature>
<sequence length="171" mass="17859">MSESVSSARAVGHDTPNAVHRRLPVAKRERARYATMAVFFIAGMLYASWGVHVPTVRDKFHLSPGSLSIALLAVAAGSIIAMLTNGPWIARVGTRRACLAGGIGMSVCGALILAAPAYWLLLMVLAIFGFSMATLDVAMNAEASAVEEALDRPIMSSLHGMFSIGGMAGAA</sequence>
<organism evidence="7 8">
    <name type="scientific">Caballeronia mineralivorans PML1(12)</name>
    <dbReference type="NCBI Taxonomy" id="908627"/>
    <lineage>
        <taxon>Bacteria</taxon>
        <taxon>Pseudomonadati</taxon>
        <taxon>Pseudomonadota</taxon>
        <taxon>Betaproteobacteria</taxon>
        <taxon>Burkholderiales</taxon>
        <taxon>Burkholderiaceae</taxon>
        <taxon>Caballeronia</taxon>
    </lineage>
</organism>
<protein>
    <submittedName>
        <fullName evidence="7">Amino acid ABC transporter permease</fullName>
    </submittedName>
</protein>
<name>A0A0J1CQQ6_9BURK</name>
<accession>A0A0J1CQQ6</accession>
<evidence type="ECO:0000313" key="8">
    <source>
        <dbReference type="Proteomes" id="UP000035963"/>
    </source>
</evidence>
<feature type="transmembrane region" description="Helical" evidence="5">
    <location>
        <begin position="69"/>
        <end position="90"/>
    </location>
</feature>
<comment type="caution">
    <text evidence="7">The sequence shown here is derived from an EMBL/GenBank/DDBJ whole genome shotgun (WGS) entry which is preliminary data.</text>
</comment>
<keyword evidence="8" id="KW-1185">Reference proteome</keyword>
<dbReference type="AlphaFoldDB" id="A0A0J1CQQ6"/>
<evidence type="ECO:0000256" key="3">
    <source>
        <dbReference type="ARBA" id="ARBA00022989"/>
    </source>
</evidence>
<proteinExistence type="predicted"/>
<reference evidence="7 8" key="1">
    <citation type="journal article" date="2015" name="Genome Announc.">
        <title>Draft Genome Sequence of Burkholderia sp. Strain PML1(12), an Ectomycorrhizosphere-Inhabiting Bacterium with Effective Mineral-Weathering Ability.</title>
        <authorList>
            <person name="Uroz S."/>
            <person name="Oger P."/>
        </authorList>
    </citation>
    <scope>NUCLEOTIDE SEQUENCE [LARGE SCALE GENOMIC DNA]</scope>
    <source>
        <strain evidence="8">PML1(12)</strain>
    </source>
</reference>
<dbReference type="InterPro" id="IPR051788">
    <property type="entry name" value="MFS_Transporter"/>
</dbReference>
<evidence type="ECO:0000256" key="1">
    <source>
        <dbReference type="ARBA" id="ARBA00004141"/>
    </source>
</evidence>
<dbReference type="PROSITE" id="PS50850">
    <property type="entry name" value="MFS"/>
    <property type="match status" value="1"/>
</dbReference>
<comment type="subcellular location">
    <subcellularLocation>
        <location evidence="1">Membrane</location>
        <topology evidence="1">Multi-pass membrane protein</topology>
    </subcellularLocation>
</comment>
<keyword evidence="4 5" id="KW-0472">Membrane</keyword>
<keyword evidence="2 5" id="KW-0812">Transmembrane</keyword>
<evidence type="ECO:0000313" key="7">
    <source>
        <dbReference type="EMBL" id="KLU22977.1"/>
    </source>
</evidence>
<dbReference type="RefSeq" id="WP_047895413.1">
    <property type="nucleotide sequence ID" value="NZ_AEJF01000167.1"/>
</dbReference>
<evidence type="ECO:0000256" key="4">
    <source>
        <dbReference type="ARBA" id="ARBA00023136"/>
    </source>
</evidence>
<dbReference type="PANTHER" id="PTHR23514:SF13">
    <property type="entry name" value="INNER MEMBRANE PROTEIN YBJJ"/>
    <property type="match status" value="1"/>
</dbReference>
<dbReference type="Pfam" id="PF07690">
    <property type="entry name" value="MFS_1"/>
    <property type="match status" value="1"/>
</dbReference>
<dbReference type="EMBL" id="AEJF01000167">
    <property type="protein sequence ID" value="KLU22977.1"/>
    <property type="molecule type" value="Genomic_DNA"/>
</dbReference>
<gene>
    <name evidence="7" type="ORF">EOS_27785</name>
</gene>
<feature type="transmembrane region" description="Helical" evidence="5">
    <location>
        <begin position="97"/>
        <end position="130"/>
    </location>
</feature>
<evidence type="ECO:0000256" key="2">
    <source>
        <dbReference type="ARBA" id="ARBA00022692"/>
    </source>
</evidence>